<dbReference type="EMBL" id="JAUEPR010000001">
    <property type="protein sequence ID" value="KAK0491494.1"/>
    <property type="molecule type" value="Genomic_DNA"/>
</dbReference>
<keyword evidence="1" id="KW-1133">Transmembrane helix</keyword>
<proteinExistence type="predicted"/>
<dbReference type="AlphaFoldDB" id="A0AA39PXJ2"/>
<name>A0AA39PXJ2_9AGAR</name>
<gene>
    <name evidence="2" type="ORF">IW261DRAFT_93000</name>
</gene>
<dbReference type="Proteomes" id="UP001175227">
    <property type="component" value="Unassembled WGS sequence"/>
</dbReference>
<evidence type="ECO:0000256" key="1">
    <source>
        <dbReference type="SAM" id="Phobius"/>
    </source>
</evidence>
<feature type="transmembrane region" description="Helical" evidence="1">
    <location>
        <begin position="20"/>
        <end position="38"/>
    </location>
</feature>
<organism evidence="2 3">
    <name type="scientific">Armillaria novae-zelandiae</name>
    <dbReference type="NCBI Taxonomy" id="153914"/>
    <lineage>
        <taxon>Eukaryota</taxon>
        <taxon>Fungi</taxon>
        <taxon>Dikarya</taxon>
        <taxon>Basidiomycota</taxon>
        <taxon>Agaricomycotina</taxon>
        <taxon>Agaricomycetes</taxon>
        <taxon>Agaricomycetidae</taxon>
        <taxon>Agaricales</taxon>
        <taxon>Marasmiineae</taxon>
        <taxon>Physalacriaceae</taxon>
        <taxon>Armillaria</taxon>
    </lineage>
</organism>
<keyword evidence="1" id="KW-0472">Membrane</keyword>
<accession>A0AA39PXJ2</accession>
<evidence type="ECO:0000313" key="2">
    <source>
        <dbReference type="EMBL" id="KAK0491494.1"/>
    </source>
</evidence>
<protein>
    <submittedName>
        <fullName evidence="2">Uncharacterized protein</fullName>
    </submittedName>
</protein>
<sequence>MYGREAVVRTPAVEEHRRVINFLPSFLCSINMLSPLLYGSLSSQFQVGVHGLGICITGYLLNVRFSNAKFSVTTFSLQ</sequence>
<evidence type="ECO:0000313" key="3">
    <source>
        <dbReference type="Proteomes" id="UP001175227"/>
    </source>
</evidence>
<keyword evidence="1" id="KW-0812">Transmembrane</keyword>
<comment type="caution">
    <text evidence="2">The sequence shown here is derived from an EMBL/GenBank/DDBJ whole genome shotgun (WGS) entry which is preliminary data.</text>
</comment>
<feature type="transmembrane region" description="Helical" evidence="1">
    <location>
        <begin position="44"/>
        <end position="61"/>
    </location>
</feature>
<keyword evidence="3" id="KW-1185">Reference proteome</keyword>
<reference evidence="2" key="1">
    <citation type="submission" date="2023-06" db="EMBL/GenBank/DDBJ databases">
        <authorList>
            <consortium name="Lawrence Berkeley National Laboratory"/>
            <person name="Ahrendt S."/>
            <person name="Sahu N."/>
            <person name="Indic B."/>
            <person name="Wong-Bajracharya J."/>
            <person name="Merenyi Z."/>
            <person name="Ke H.-M."/>
            <person name="Monk M."/>
            <person name="Kocsube S."/>
            <person name="Drula E."/>
            <person name="Lipzen A."/>
            <person name="Balint B."/>
            <person name="Henrissat B."/>
            <person name="Andreopoulos B."/>
            <person name="Martin F.M."/>
            <person name="Harder C.B."/>
            <person name="Rigling D."/>
            <person name="Ford K.L."/>
            <person name="Foster G.D."/>
            <person name="Pangilinan J."/>
            <person name="Papanicolaou A."/>
            <person name="Barry K."/>
            <person name="LaButti K."/>
            <person name="Viragh M."/>
            <person name="Koriabine M."/>
            <person name="Yan M."/>
            <person name="Riley R."/>
            <person name="Champramary S."/>
            <person name="Plett K.L."/>
            <person name="Tsai I.J."/>
            <person name="Slot J."/>
            <person name="Sipos G."/>
            <person name="Plett J."/>
            <person name="Nagy L.G."/>
            <person name="Grigoriev I.V."/>
        </authorList>
    </citation>
    <scope>NUCLEOTIDE SEQUENCE</scope>
    <source>
        <strain evidence="2">ICMP 16352</strain>
    </source>
</reference>